<gene>
    <name evidence="3" type="ORF">HMPREF3226_01557</name>
</gene>
<proteinExistence type="predicted"/>
<comment type="caution">
    <text evidence="3">The sequence shown here is derived from an EMBL/GenBank/DDBJ whole genome shotgun (WGS) entry which is preliminary data.</text>
</comment>
<dbReference type="PATRIC" id="fig|28128.5.peg.1596"/>
<evidence type="ECO:0000313" key="3">
    <source>
        <dbReference type="EMBL" id="KXA38596.1"/>
    </source>
</evidence>
<evidence type="ECO:0000313" key="4">
    <source>
        <dbReference type="Proteomes" id="UP000070533"/>
    </source>
</evidence>
<dbReference type="Pfam" id="PF18175">
    <property type="entry name" value="HU-CCDC81_bac_2"/>
    <property type="match status" value="1"/>
</dbReference>
<dbReference type="InterPro" id="IPR040495">
    <property type="entry name" value="HU-CCDC81_bac_1"/>
</dbReference>
<keyword evidence="4" id="KW-1185">Reference proteome</keyword>
<evidence type="ECO:0008006" key="5">
    <source>
        <dbReference type="Google" id="ProtNLM"/>
    </source>
</evidence>
<dbReference type="EMBL" id="LRQG01000109">
    <property type="protein sequence ID" value="KXA38596.1"/>
    <property type="molecule type" value="Genomic_DNA"/>
</dbReference>
<feature type="domain" description="CCDC81-like prokaryotic HU" evidence="2">
    <location>
        <begin position="68"/>
        <end position="137"/>
    </location>
</feature>
<name>A0A133Q6T1_9BACT</name>
<dbReference type="InterPro" id="IPR041268">
    <property type="entry name" value="HU-CCDC81_bac_2"/>
</dbReference>
<dbReference type="OrthoDB" id="653949at2"/>
<dbReference type="eggNOG" id="COG3147">
    <property type="taxonomic scope" value="Bacteria"/>
</dbReference>
<protein>
    <recommendedName>
        <fullName evidence="5">Sporulation and cell division repeat protein</fullName>
    </recommendedName>
</protein>
<feature type="domain" description="CCDC81-like prokaryotic HU" evidence="1">
    <location>
        <begin position="9"/>
        <end position="67"/>
    </location>
</feature>
<dbReference type="AlphaFoldDB" id="A0A133Q6T1"/>
<dbReference type="STRING" id="28128.HMPREF3226_01557"/>
<sequence length="339" mass="38487">MKFVKFANMMRINRHIEILLLDNDCVIVPGLGGFVAHNIEAYYDGNDALFLPPCRTIGFNPALKINDSLLAQSFVEAYDIGYPEAMQQIEDEVDKILYQIEEYGQYEFYDLGVLSRNLDNTLIFEPVNSGILTPRYYGLSSYELCALNQQEKKPLSTPKHKTPIASVNKPKLVYVETIQGTQEKHISISIKALRDVSLAAAFLLFIFIVGFTSKNRNGILGQQTVKSGILCDMISGEKQLKPLVPGKKKENTIRKATPQLPIHYWSLVLASHVKEKNGLSFVEDLHKKGFSKAHIYYDKESIKILYGSYESAQKAIDELNSLRSYSEFRQSWVFEVVKK</sequence>
<evidence type="ECO:0000259" key="1">
    <source>
        <dbReference type="Pfam" id="PF18174"/>
    </source>
</evidence>
<reference evidence="4" key="1">
    <citation type="submission" date="2016-01" db="EMBL/GenBank/DDBJ databases">
        <authorList>
            <person name="Mitreva M."/>
            <person name="Pepin K.H."/>
            <person name="Mihindukulasuriya K.A."/>
            <person name="Fulton R."/>
            <person name="Fronick C."/>
            <person name="O'Laughlin M."/>
            <person name="Miner T."/>
            <person name="Herter B."/>
            <person name="Rosa B.A."/>
            <person name="Cordes M."/>
            <person name="Tomlinson C."/>
            <person name="Wollam A."/>
            <person name="Palsikar V.B."/>
            <person name="Mardis E.R."/>
            <person name="Wilson R.K."/>
        </authorList>
    </citation>
    <scope>NUCLEOTIDE SEQUENCE [LARGE SCALE GENOMIC DNA]</scope>
    <source>
        <strain evidence="4">MJR7716</strain>
    </source>
</reference>
<accession>A0A133Q6T1</accession>
<dbReference type="Proteomes" id="UP000070533">
    <property type="component" value="Unassembled WGS sequence"/>
</dbReference>
<dbReference type="Pfam" id="PF18174">
    <property type="entry name" value="HU-CCDC81_bac_1"/>
    <property type="match status" value="1"/>
</dbReference>
<organism evidence="3 4">
    <name type="scientific">Prevotella corporis</name>
    <dbReference type="NCBI Taxonomy" id="28128"/>
    <lineage>
        <taxon>Bacteria</taxon>
        <taxon>Pseudomonadati</taxon>
        <taxon>Bacteroidota</taxon>
        <taxon>Bacteroidia</taxon>
        <taxon>Bacteroidales</taxon>
        <taxon>Prevotellaceae</taxon>
        <taxon>Prevotella</taxon>
    </lineage>
</organism>
<evidence type="ECO:0000259" key="2">
    <source>
        <dbReference type="Pfam" id="PF18175"/>
    </source>
</evidence>